<reference evidence="2" key="1">
    <citation type="journal article" date="2019" name="Int. J. Syst. Evol. Microbiol.">
        <title>The Global Catalogue of Microorganisms (GCM) 10K type strain sequencing project: providing services to taxonomists for standard genome sequencing and annotation.</title>
        <authorList>
            <consortium name="The Broad Institute Genomics Platform"/>
            <consortium name="The Broad Institute Genome Sequencing Center for Infectious Disease"/>
            <person name="Wu L."/>
            <person name="Ma J."/>
        </authorList>
    </citation>
    <scope>NUCLEOTIDE SEQUENCE [LARGE SCALE GENOMIC DNA]</scope>
    <source>
        <strain evidence="2">WYCCWR 13023</strain>
    </source>
</reference>
<proteinExistence type="predicted"/>
<organism evidence="1 2">
    <name type="scientific">Flavobacterium branchiicola</name>
    <dbReference type="NCBI Taxonomy" id="1114875"/>
    <lineage>
        <taxon>Bacteria</taxon>
        <taxon>Pseudomonadati</taxon>
        <taxon>Bacteroidota</taxon>
        <taxon>Flavobacteriia</taxon>
        <taxon>Flavobacteriales</taxon>
        <taxon>Flavobacteriaceae</taxon>
        <taxon>Flavobacterium</taxon>
    </lineage>
</organism>
<comment type="caution">
    <text evidence="1">The sequence shown here is derived from an EMBL/GenBank/DDBJ whole genome shotgun (WGS) entry which is preliminary data.</text>
</comment>
<protein>
    <submittedName>
        <fullName evidence="1">Uncharacterized protein</fullName>
    </submittedName>
</protein>
<dbReference type="EMBL" id="JBHSGV010000001">
    <property type="protein sequence ID" value="MFC4746105.1"/>
    <property type="molecule type" value="Genomic_DNA"/>
</dbReference>
<gene>
    <name evidence="1" type="ORF">ACFO5S_01510</name>
</gene>
<sequence>MIEEILCDKHGSKEMSFSCIHIAMALDEKKKVGFYYSEAEEDLPQIAWCGACEQYLLDNGEEWTQTFQTLADFQMLCADCFEEAKSNEIEAHLR</sequence>
<evidence type="ECO:0000313" key="1">
    <source>
        <dbReference type="EMBL" id="MFC4746105.1"/>
    </source>
</evidence>
<accession>A0ABV9PBQ8</accession>
<evidence type="ECO:0000313" key="2">
    <source>
        <dbReference type="Proteomes" id="UP001595935"/>
    </source>
</evidence>
<name>A0ABV9PBQ8_9FLAO</name>
<keyword evidence="2" id="KW-1185">Reference proteome</keyword>
<dbReference type="Proteomes" id="UP001595935">
    <property type="component" value="Unassembled WGS sequence"/>
</dbReference>
<dbReference type="RefSeq" id="WP_213254809.1">
    <property type="nucleotide sequence ID" value="NZ_JAGYWA010000001.1"/>
</dbReference>